<proteinExistence type="inferred from homology"/>
<dbReference type="GO" id="GO:0033550">
    <property type="term" value="F:MAP kinase tyrosine phosphatase activity"/>
    <property type="evidence" value="ECO:0007669"/>
    <property type="project" value="TreeGrafter"/>
</dbReference>
<keyword evidence="3" id="KW-0378">Hydrolase</keyword>
<dbReference type="STRING" id="946122.A0A0C2WZI6"/>
<dbReference type="InterPro" id="IPR020422">
    <property type="entry name" value="TYR_PHOSPHATASE_DUAL_dom"/>
</dbReference>
<dbReference type="CDD" id="cd14498">
    <property type="entry name" value="DSP"/>
    <property type="match status" value="1"/>
</dbReference>
<dbReference type="InParanoid" id="A0A0C2WZI6"/>
<evidence type="ECO:0000256" key="4">
    <source>
        <dbReference type="ARBA" id="ARBA00022912"/>
    </source>
</evidence>
<evidence type="ECO:0000256" key="3">
    <source>
        <dbReference type="ARBA" id="ARBA00022801"/>
    </source>
</evidence>
<keyword evidence="8" id="KW-1185">Reference proteome</keyword>
<organism evidence="7 8">
    <name type="scientific">Amanita muscaria (strain Koide BX008)</name>
    <dbReference type="NCBI Taxonomy" id="946122"/>
    <lineage>
        <taxon>Eukaryota</taxon>
        <taxon>Fungi</taxon>
        <taxon>Dikarya</taxon>
        <taxon>Basidiomycota</taxon>
        <taxon>Agaricomycotina</taxon>
        <taxon>Agaricomycetes</taxon>
        <taxon>Agaricomycetidae</taxon>
        <taxon>Agaricales</taxon>
        <taxon>Pluteineae</taxon>
        <taxon>Amanitaceae</taxon>
        <taxon>Amanita</taxon>
    </lineage>
</organism>
<keyword evidence="4" id="KW-0904">Protein phosphatase</keyword>
<evidence type="ECO:0000313" key="7">
    <source>
        <dbReference type="EMBL" id="KIL67247.1"/>
    </source>
</evidence>
<dbReference type="InterPro" id="IPR000340">
    <property type="entry name" value="Dual-sp_phosphatase_cat-dom"/>
</dbReference>
<dbReference type="PROSITE" id="PS50056">
    <property type="entry name" value="TYR_PHOSPHATASE_2"/>
    <property type="match status" value="1"/>
</dbReference>
<dbReference type="PANTHER" id="PTHR10159">
    <property type="entry name" value="DUAL SPECIFICITY PROTEIN PHOSPHATASE"/>
    <property type="match status" value="1"/>
</dbReference>
<dbReference type="InterPro" id="IPR000387">
    <property type="entry name" value="Tyr_Pase_dom"/>
</dbReference>
<dbReference type="HOGENOM" id="CLU_027074_12_0_1"/>
<dbReference type="GO" id="GO:0005737">
    <property type="term" value="C:cytoplasm"/>
    <property type="evidence" value="ECO:0007669"/>
    <property type="project" value="TreeGrafter"/>
</dbReference>
<dbReference type="EMBL" id="KN818232">
    <property type="protein sequence ID" value="KIL67247.1"/>
    <property type="molecule type" value="Genomic_DNA"/>
</dbReference>
<dbReference type="InterPro" id="IPR029021">
    <property type="entry name" value="Prot-tyrosine_phosphatase-like"/>
</dbReference>
<dbReference type="GO" id="GO:0008330">
    <property type="term" value="F:protein tyrosine/threonine phosphatase activity"/>
    <property type="evidence" value="ECO:0007669"/>
    <property type="project" value="TreeGrafter"/>
</dbReference>
<sequence length="214" mass="23395">MGKASKVPQDPISLVLPPSLYLGPCPSVSYKPFLTGNSITHVLSIGANPSAKARVDGITYHRFSLNDSVSSSISKITEAACEVIEEAIASKKGTGKILVHCYAGISRSPTVVAAYLMKRKGMTLKAALRQIIRVRPQISPNAGFLQQLKEMEMELYGSCSLEVDELPKREKDRLALFEEPREQPKEQSNVAAVGTEITSREDAELLSYLPVEVY</sequence>
<evidence type="ECO:0000256" key="2">
    <source>
        <dbReference type="ARBA" id="ARBA00013064"/>
    </source>
</evidence>
<dbReference type="Gene3D" id="3.90.190.10">
    <property type="entry name" value="Protein tyrosine phosphatase superfamily"/>
    <property type="match status" value="1"/>
</dbReference>
<dbReference type="PROSITE" id="PS00383">
    <property type="entry name" value="TYR_PHOSPHATASE_1"/>
    <property type="match status" value="1"/>
</dbReference>
<feature type="domain" description="Tyrosine specific protein phosphatases" evidence="6">
    <location>
        <begin position="74"/>
        <end position="138"/>
    </location>
</feature>
<dbReference type="SMART" id="SM00195">
    <property type="entry name" value="DSPc"/>
    <property type="match status" value="1"/>
</dbReference>
<accession>A0A0C2WZI6</accession>
<feature type="domain" description="Tyrosine-protein phosphatase" evidence="5">
    <location>
        <begin position="10"/>
        <end position="157"/>
    </location>
</feature>
<dbReference type="InterPro" id="IPR016130">
    <property type="entry name" value="Tyr_Pase_AS"/>
</dbReference>
<evidence type="ECO:0000256" key="1">
    <source>
        <dbReference type="ARBA" id="ARBA00008601"/>
    </source>
</evidence>
<dbReference type="SUPFAM" id="SSF52799">
    <property type="entry name" value="(Phosphotyrosine protein) phosphatases II"/>
    <property type="match status" value="1"/>
</dbReference>
<name>A0A0C2WZI6_AMAMK</name>
<dbReference type="Pfam" id="PF00782">
    <property type="entry name" value="DSPc"/>
    <property type="match status" value="1"/>
</dbReference>
<dbReference type="GO" id="GO:0043409">
    <property type="term" value="P:negative regulation of MAPK cascade"/>
    <property type="evidence" value="ECO:0007669"/>
    <property type="project" value="TreeGrafter"/>
</dbReference>
<reference evidence="7 8" key="1">
    <citation type="submission" date="2014-04" db="EMBL/GenBank/DDBJ databases">
        <title>Evolutionary Origins and Diversification of the Mycorrhizal Mutualists.</title>
        <authorList>
            <consortium name="DOE Joint Genome Institute"/>
            <consortium name="Mycorrhizal Genomics Consortium"/>
            <person name="Kohler A."/>
            <person name="Kuo A."/>
            <person name="Nagy L.G."/>
            <person name="Floudas D."/>
            <person name="Copeland A."/>
            <person name="Barry K.W."/>
            <person name="Cichocki N."/>
            <person name="Veneault-Fourrey C."/>
            <person name="LaButti K."/>
            <person name="Lindquist E.A."/>
            <person name="Lipzen A."/>
            <person name="Lundell T."/>
            <person name="Morin E."/>
            <person name="Murat C."/>
            <person name="Riley R."/>
            <person name="Ohm R."/>
            <person name="Sun H."/>
            <person name="Tunlid A."/>
            <person name="Henrissat B."/>
            <person name="Grigoriev I.V."/>
            <person name="Hibbett D.S."/>
            <person name="Martin F."/>
        </authorList>
    </citation>
    <scope>NUCLEOTIDE SEQUENCE [LARGE SCALE GENOMIC DNA]</scope>
    <source>
        <strain evidence="7 8">Koide BX008</strain>
    </source>
</reference>
<evidence type="ECO:0000259" key="5">
    <source>
        <dbReference type="PROSITE" id="PS50054"/>
    </source>
</evidence>
<protein>
    <recommendedName>
        <fullName evidence="2">protein-tyrosine-phosphatase</fullName>
        <ecNumber evidence="2">3.1.3.48</ecNumber>
    </recommendedName>
</protein>
<dbReference type="PANTHER" id="PTHR10159:SF511">
    <property type="entry name" value="DUAL SPECIFICITY PROTEIN PHOSPHATASE 1"/>
    <property type="match status" value="1"/>
</dbReference>
<dbReference type="GO" id="GO:0017017">
    <property type="term" value="F:MAP kinase tyrosine/serine/threonine phosphatase activity"/>
    <property type="evidence" value="ECO:0007669"/>
    <property type="project" value="TreeGrafter"/>
</dbReference>
<gene>
    <name evidence="7" type="ORF">M378DRAFT_159647</name>
</gene>
<dbReference type="PROSITE" id="PS50054">
    <property type="entry name" value="TYR_PHOSPHATASE_DUAL"/>
    <property type="match status" value="1"/>
</dbReference>
<dbReference type="OrthoDB" id="10252009at2759"/>
<dbReference type="FunCoup" id="A0A0C2WZI6">
    <property type="interactions" value="229"/>
</dbReference>
<dbReference type="EC" id="3.1.3.48" evidence="2"/>
<dbReference type="Proteomes" id="UP000054549">
    <property type="component" value="Unassembled WGS sequence"/>
</dbReference>
<dbReference type="AlphaFoldDB" id="A0A0C2WZI6"/>
<comment type="similarity">
    <text evidence="1">Belongs to the protein-tyrosine phosphatase family. Non-receptor class dual specificity subfamily.</text>
</comment>
<evidence type="ECO:0000313" key="8">
    <source>
        <dbReference type="Proteomes" id="UP000054549"/>
    </source>
</evidence>
<evidence type="ECO:0000259" key="6">
    <source>
        <dbReference type="PROSITE" id="PS50056"/>
    </source>
</evidence>